<dbReference type="KEGG" id="dsh:Dshi_1274"/>
<evidence type="ECO:0000256" key="2">
    <source>
        <dbReference type="ARBA" id="ARBA00007639"/>
    </source>
</evidence>
<evidence type="ECO:0000313" key="5">
    <source>
        <dbReference type="Proteomes" id="UP000006833"/>
    </source>
</evidence>
<gene>
    <name evidence="4" type="ordered locus">Dshi_1274</name>
</gene>
<dbReference type="InterPro" id="IPR025997">
    <property type="entry name" value="SBP_2_dom"/>
</dbReference>
<comment type="similarity">
    <text evidence="2">Belongs to the bacterial solute-binding protein 2 family.</text>
</comment>
<evidence type="ECO:0000313" key="4">
    <source>
        <dbReference type="EMBL" id="ABV93016.1"/>
    </source>
</evidence>
<dbReference type="PANTHER" id="PTHR30036:SF7">
    <property type="entry name" value="ABC TRANSPORTER PERIPLASMIC-BINDING PROTEIN YPHF"/>
    <property type="match status" value="1"/>
</dbReference>
<dbReference type="InterPro" id="IPR028082">
    <property type="entry name" value="Peripla_BP_I"/>
</dbReference>
<dbReference type="PANTHER" id="PTHR30036">
    <property type="entry name" value="D-XYLOSE-BINDING PERIPLASMIC PROTEIN"/>
    <property type="match status" value="1"/>
</dbReference>
<proteinExistence type="inferred from homology"/>
<sequence length="325" mass="34573">MRADIVWEDDMKTILKSVALGAALVAAPFASFAQSDDDLNYVLVSHAPDSDTWWNTIKNGIALAGEQMGVSVEYRNPPTGDIADMARIIEQAAASAPDGIITTLADFDVLQGPIKNAVDQGIDVIIMNTGTPEQAREIGALMYVGQPEYDAGFAAGQRAKGEGVTKFLCVNHAIQQPTVGERCRGYADGLGIELGDAMMDSGTDPAEIKNKVMAYLSTNEDVDGILTLGPVSADPTIAALNEMGLAGEIHFGTFDLGEEIVKAIKDGTINWGIDQQPFLQAYMPVVILANWDRYGVLPGNNINSGPGFVTASGLEKVEAFAGEYR</sequence>
<reference evidence="5" key="1">
    <citation type="journal article" date="2010" name="ISME J.">
        <title>The complete genome sequence of the algal symbiont Dinoroseobacter shibae: a hitchhiker's guide to life in the sea.</title>
        <authorList>
            <person name="Wagner-Dobler I."/>
            <person name="Ballhausen B."/>
            <person name="Berger M."/>
            <person name="Brinkhoff T."/>
            <person name="Buchholz I."/>
            <person name="Bunk B."/>
            <person name="Cypionka H."/>
            <person name="Daniel R."/>
            <person name="Drepper T."/>
            <person name="Gerdts G."/>
            <person name="Hahnke S."/>
            <person name="Han C."/>
            <person name="Jahn D."/>
            <person name="Kalhoefer D."/>
            <person name="Kiss H."/>
            <person name="Klenk H.P."/>
            <person name="Kyrpides N."/>
            <person name="Liebl W."/>
            <person name="Liesegang H."/>
            <person name="Meincke L."/>
            <person name="Pati A."/>
            <person name="Petersen J."/>
            <person name="Piekarski T."/>
            <person name="Pommerenke C."/>
            <person name="Pradella S."/>
            <person name="Pukall R."/>
            <person name="Rabus R."/>
            <person name="Stackebrandt E."/>
            <person name="Thole S."/>
            <person name="Thompson L."/>
            <person name="Tielen P."/>
            <person name="Tomasch J."/>
            <person name="von Jan M."/>
            <person name="Wanphrut N."/>
            <person name="Wichels A."/>
            <person name="Zech H."/>
            <person name="Simon M."/>
        </authorList>
    </citation>
    <scope>NUCLEOTIDE SEQUENCE [LARGE SCALE GENOMIC DNA]</scope>
    <source>
        <strain evidence="5">DSM 16493 / NCIMB 14021 / DFL 12</strain>
    </source>
</reference>
<organism evidence="4 5">
    <name type="scientific">Dinoroseobacter shibae (strain DSM 16493 / NCIMB 14021 / DFL 12)</name>
    <dbReference type="NCBI Taxonomy" id="398580"/>
    <lineage>
        <taxon>Bacteria</taxon>
        <taxon>Pseudomonadati</taxon>
        <taxon>Pseudomonadota</taxon>
        <taxon>Alphaproteobacteria</taxon>
        <taxon>Rhodobacterales</taxon>
        <taxon>Roseobacteraceae</taxon>
        <taxon>Dinoroseobacter</taxon>
    </lineage>
</organism>
<dbReference type="EMBL" id="CP000830">
    <property type="protein sequence ID" value="ABV93016.1"/>
    <property type="molecule type" value="Genomic_DNA"/>
</dbReference>
<dbReference type="HOGENOM" id="CLU_037628_3_5_5"/>
<dbReference type="Pfam" id="PF13407">
    <property type="entry name" value="Peripla_BP_4"/>
    <property type="match status" value="1"/>
</dbReference>
<dbReference type="SUPFAM" id="SSF53822">
    <property type="entry name" value="Periplasmic binding protein-like I"/>
    <property type="match status" value="1"/>
</dbReference>
<accession>A8LIQ2</accession>
<protein>
    <submittedName>
        <fullName evidence="4">Periplasmic binding protein/LacI transcriptional regulator</fullName>
    </submittedName>
</protein>
<comment type="subcellular location">
    <subcellularLocation>
        <location evidence="1">Periplasm</location>
    </subcellularLocation>
</comment>
<dbReference type="eggNOG" id="COG1879">
    <property type="taxonomic scope" value="Bacteria"/>
</dbReference>
<evidence type="ECO:0000259" key="3">
    <source>
        <dbReference type="Pfam" id="PF13407"/>
    </source>
</evidence>
<feature type="domain" description="Periplasmic binding protein" evidence="3">
    <location>
        <begin position="44"/>
        <end position="289"/>
    </location>
</feature>
<dbReference type="Gene3D" id="3.40.50.2300">
    <property type="match status" value="2"/>
</dbReference>
<dbReference type="Proteomes" id="UP000006833">
    <property type="component" value="Chromosome"/>
</dbReference>
<dbReference type="AlphaFoldDB" id="A8LIQ2"/>
<dbReference type="InterPro" id="IPR050555">
    <property type="entry name" value="Bact_Solute-Bind_Prot2"/>
</dbReference>
<dbReference type="CDD" id="cd06312">
    <property type="entry name" value="PBP1_ABC_sugar_binding-like"/>
    <property type="match status" value="1"/>
</dbReference>
<dbReference type="GO" id="GO:0030246">
    <property type="term" value="F:carbohydrate binding"/>
    <property type="evidence" value="ECO:0007669"/>
    <property type="project" value="TreeGrafter"/>
</dbReference>
<keyword evidence="5" id="KW-1185">Reference proteome</keyword>
<dbReference type="GO" id="GO:0030288">
    <property type="term" value="C:outer membrane-bounded periplasmic space"/>
    <property type="evidence" value="ECO:0007669"/>
    <property type="project" value="TreeGrafter"/>
</dbReference>
<dbReference type="STRING" id="398580.Dshi_1274"/>
<evidence type="ECO:0000256" key="1">
    <source>
        <dbReference type="ARBA" id="ARBA00004418"/>
    </source>
</evidence>
<name>A8LIQ2_DINSH</name>